<sequence length="611" mass="67441">MADVITVTEADARLLASLEQYDVQATTYPRQLTQLLYGEEDLTDYVISLSFQESTAVVVCEVPHSYSRAPDRLPGDPLAHLAGQPLQGITEEEEKFEALAAHPVGFTFGAGLQEGHDRITITATYWQLTRSTPRLWAGRLQGGLPSKSSNVVLRVGSPELGSFSRTHYGLLGSRWTYFLLNRKKKYLTDILVLDPAGAPLDYELLNNELQAMGFCLGRPLGCKLLIGLDEAGQPVAYAGGSYGYDYLPQVNHQFAPVPEEVFKPWFTLLFTHLTRYLADRPSTDEQRRYLYEAMHLYVESATELYGSSREVKVLLACQAMARCFTGREVELARSSAAWLRWAATSPIAHNHAHPEQEALLRRQLMEAAQPGPAALVELALHAAHLALHPELLAAVRESTQLLTERLLAPTYAETQARCLRLRTLCAGLMAKAVGYQGPLAGWDMSARPNRYAEPPATAWYQASEQDAPVQFNAQTPTRLTTAPAAELWPAFTRPAVPANSLISVAATFASNLASRTGEQVRARVVPVPFFAEEEPRLYDFVLQSLAVPLASTVLFTIQQVPPSTVLTILNWDEEIAPIADEKALTSFLGQVARSPRTRHAIERLLLLDPGV</sequence>
<protein>
    <submittedName>
        <fullName evidence="1">Uncharacterized protein</fullName>
    </submittedName>
</protein>
<name>A0ABP8QDE7_9BACT</name>
<accession>A0ABP8QDE7</accession>
<organism evidence="1 2">
    <name type="scientific">Hymenobacter ginsengisoli</name>
    <dbReference type="NCBI Taxonomy" id="1051626"/>
    <lineage>
        <taxon>Bacteria</taxon>
        <taxon>Pseudomonadati</taxon>
        <taxon>Bacteroidota</taxon>
        <taxon>Cytophagia</taxon>
        <taxon>Cytophagales</taxon>
        <taxon>Hymenobacteraceae</taxon>
        <taxon>Hymenobacter</taxon>
    </lineage>
</organism>
<keyword evidence="2" id="KW-1185">Reference proteome</keyword>
<dbReference type="RefSeq" id="WP_208133111.1">
    <property type="nucleotide sequence ID" value="NZ_BAABGQ010000006.1"/>
</dbReference>
<gene>
    <name evidence="1" type="ORF">GCM10023172_23250</name>
</gene>
<evidence type="ECO:0000313" key="2">
    <source>
        <dbReference type="Proteomes" id="UP001501243"/>
    </source>
</evidence>
<comment type="caution">
    <text evidence="1">The sequence shown here is derived from an EMBL/GenBank/DDBJ whole genome shotgun (WGS) entry which is preliminary data.</text>
</comment>
<dbReference type="EMBL" id="BAABGQ010000006">
    <property type="protein sequence ID" value="GAA4501429.1"/>
    <property type="molecule type" value="Genomic_DNA"/>
</dbReference>
<proteinExistence type="predicted"/>
<evidence type="ECO:0000313" key="1">
    <source>
        <dbReference type="EMBL" id="GAA4501429.1"/>
    </source>
</evidence>
<reference evidence="2" key="1">
    <citation type="journal article" date="2019" name="Int. J. Syst. Evol. Microbiol.">
        <title>The Global Catalogue of Microorganisms (GCM) 10K type strain sequencing project: providing services to taxonomists for standard genome sequencing and annotation.</title>
        <authorList>
            <consortium name="The Broad Institute Genomics Platform"/>
            <consortium name="The Broad Institute Genome Sequencing Center for Infectious Disease"/>
            <person name="Wu L."/>
            <person name="Ma J."/>
        </authorList>
    </citation>
    <scope>NUCLEOTIDE SEQUENCE [LARGE SCALE GENOMIC DNA]</scope>
    <source>
        <strain evidence="2">JCM 17841</strain>
    </source>
</reference>
<dbReference type="Proteomes" id="UP001501243">
    <property type="component" value="Unassembled WGS sequence"/>
</dbReference>